<proteinExistence type="predicted"/>
<evidence type="ECO:0000313" key="2">
    <source>
        <dbReference type="Proteomes" id="UP001608902"/>
    </source>
</evidence>
<name>A0ABD6ELC8_9BILA</name>
<dbReference type="Proteomes" id="UP001608902">
    <property type="component" value="Unassembled WGS sequence"/>
</dbReference>
<comment type="caution">
    <text evidence="1">The sequence shown here is derived from an EMBL/GenBank/DDBJ whole genome shotgun (WGS) entry which is preliminary data.</text>
</comment>
<organism evidence="1 2">
    <name type="scientific">Gnathostoma spinigerum</name>
    <dbReference type="NCBI Taxonomy" id="75299"/>
    <lineage>
        <taxon>Eukaryota</taxon>
        <taxon>Metazoa</taxon>
        <taxon>Ecdysozoa</taxon>
        <taxon>Nematoda</taxon>
        <taxon>Chromadorea</taxon>
        <taxon>Rhabditida</taxon>
        <taxon>Spirurina</taxon>
        <taxon>Gnathostomatomorpha</taxon>
        <taxon>Gnathostomatoidea</taxon>
        <taxon>Gnathostomatidae</taxon>
        <taxon>Gnathostoma</taxon>
    </lineage>
</organism>
<accession>A0ABD6ELC8</accession>
<dbReference type="EMBL" id="JBGFUD010004925">
    <property type="protein sequence ID" value="MFH4980007.1"/>
    <property type="molecule type" value="Genomic_DNA"/>
</dbReference>
<reference evidence="1 2" key="1">
    <citation type="submission" date="2024-08" db="EMBL/GenBank/DDBJ databases">
        <title>Gnathostoma spinigerum genome.</title>
        <authorList>
            <person name="Gonzalez-Bertolin B."/>
            <person name="Monzon S."/>
            <person name="Zaballos A."/>
            <person name="Jimenez P."/>
            <person name="Dekumyoy P."/>
            <person name="Varona S."/>
            <person name="Cuesta I."/>
            <person name="Sumanam S."/>
            <person name="Adisakwattana P."/>
            <person name="Gasser R.B."/>
            <person name="Hernandez-Gonzalez A."/>
            <person name="Young N.D."/>
            <person name="Perteguer M.J."/>
        </authorList>
    </citation>
    <scope>NUCLEOTIDE SEQUENCE [LARGE SCALE GENOMIC DNA]</scope>
    <source>
        <strain evidence="1">AL3</strain>
        <tissue evidence="1">Liver</tissue>
    </source>
</reference>
<keyword evidence="2" id="KW-1185">Reference proteome</keyword>
<evidence type="ECO:0000313" key="1">
    <source>
        <dbReference type="EMBL" id="MFH4980007.1"/>
    </source>
</evidence>
<gene>
    <name evidence="1" type="ORF">AB6A40_006716</name>
</gene>
<sequence>MDVMISDSAELCFTIENASQQFVGKSFKESSEQLVFSAFFCHAKCVSKESGSRTTRRTWLHWNHRYLSVQNDDCRKSMTVVKHLAMQQICDELRSK</sequence>
<dbReference type="AlphaFoldDB" id="A0ABD6ELC8"/>
<protein>
    <submittedName>
        <fullName evidence="1">Uncharacterized protein</fullName>
    </submittedName>
</protein>